<dbReference type="PANTHER" id="PTHR10963">
    <property type="entry name" value="GLYCOSYL HYDROLASE-RELATED"/>
    <property type="match status" value="1"/>
</dbReference>
<feature type="domain" description="GH16" evidence="5">
    <location>
        <begin position="39"/>
        <end position="290"/>
    </location>
</feature>
<dbReference type="AlphaFoldDB" id="A0A165QGR4"/>
<feature type="signal peptide" evidence="4">
    <location>
        <begin position="1"/>
        <end position="17"/>
    </location>
</feature>
<keyword evidence="4" id="KW-0732">Signal</keyword>
<evidence type="ECO:0000256" key="3">
    <source>
        <dbReference type="ARBA" id="ARBA00023295"/>
    </source>
</evidence>
<dbReference type="SUPFAM" id="SSF49899">
    <property type="entry name" value="Concanavalin A-like lectins/glucanases"/>
    <property type="match status" value="1"/>
</dbReference>
<dbReference type="CDD" id="cd02181">
    <property type="entry name" value="GH16_fungal_Lam16A_glucanase"/>
    <property type="match status" value="1"/>
</dbReference>
<proteinExistence type="inferred from homology"/>
<keyword evidence="3" id="KW-0326">Glycosidase</keyword>
<dbReference type="InterPro" id="IPR050546">
    <property type="entry name" value="Glycosyl_Hydrlase_16"/>
</dbReference>
<evidence type="ECO:0000259" key="5">
    <source>
        <dbReference type="PROSITE" id="PS51762"/>
    </source>
</evidence>
<evidence type="ECO:0000256" key="4">
    <source>
        <dbReference type="SAM" id="SignalP"/>
    </source>
</evidence>
<keyword evidence="7" id="KW-1185">Reference proteome</keyword>
<evidence type="ECO:0000313" key="7">
    <source>
        <dbReference type="Proteomes" id="UP000076761"/>
    </source>
</evidence>
<dbReference type="Gene3D" id="2.60.120.200">
    <property type="match status" value="1"/>
</dbReference>
<gene>
    <name evidence="6" type="ORF">NEOLEDRAFT_1218291</name>
</gene>
<feature type="chain" id="PRO_5007865117" evidence="4">
    <location>
        <begin position="18"/>
        <end position="320"/>
    </location>
</feature>
<dbReference type="InterPro" id="IPR000757">
    <property type="entry name" value="Beta-glucanase-like"/>
</dbReference>
<comment type="similarity">
    <text evidence="1">Belongs to the glycosyl hydrolase 16 family.</text>
</comment>
<dbReference type="GO" id="GO:0009251">
    <property type="term" value="P:glucan catabolic process"/>
    <property type="evidence" value="ECO:0007669"/>
    <property type="project" value="TreeGrafter"/>
</dbReference>
<accession>A0A165QGR4</accession>
<reference evidence="6 7" key="1">
    <citation type="journal article" date="2016" name="Mol. Biol. Evol.">
        <title>Comparative Genomics of Early-Diverging Mushroom-Forming Fungi Provides Insights into the Origins of Lignocellulose Decay Capabilities.</title>
        <authorList>
            <person name="Nagy L.G."/>
            <person name="Riley R."/>
            <person name="Tritt A."/>
            <person name="Adam C."/>
            <person name="Daum C."/>
            <person name="Floudas D."/>
            <person name="Sun H."/>
            <person name="Yadav J.S."/>
            <person name="Pangilinan J."/>
            <person name="Larsson K.H."/>
            <person name="Matsuura K."/>
            <person name="Barry K."/>
            <person name="Labutti K."/>
            <person name="Kuo R."/>
            <person name="Ohm R.A."/>
            <person name="Bhattacharya S.S."/>
            <person name="Shirouzu T."/>
            <person name="Yoshinaga Y."/>
            <person name="Martin F.M."/>
            <person name="Grigoriev I.V."/>
            <person name="Hibbett D.S."/>
        </authorList>
    </citation>
    <scope>NUCLEOTIDE SEQUENCE [LARGE SCALE GENOMIC DNA]</scope>
    <source>
        <strain evidence="6 7">HHB14362 ss-1</strain>
    </source>
</reference>
<dbReference type="FunFam" id="2.60.120.200:FF:000114">
    <property type="entry name" value="Probable endo-1,3(4)-beta-glucanase NFIA_089530"/>
    <property type="match status" value="1"/>
</dbReference>
<evidence type="ECO:0000256" key="1">
    <source>
        <dbReference type="ARBA" id="ARBA00006865"/>
    </source>
</evidence>
<protein>
    <submittedName>
        <fullName evidence="6">Glycoside hydrolase family 16 protein</fullName>
    </submittedName>
</protein>
<dbReference type="EMBL" id="KV425596">
    <property type="protein sequence ID" value="KZT22411.1"/>
    <property type="molecule type" value="Genomic_DNA"/>
</dbReference>
<dbReference type="STRING" id="1314782.A0A165QGR4"/>
<dbReference type="Pfam" id="PF26113">
    <property type="entry name" value="GH16_XgeA"/>
    <property type="match status" value="1"/>
</dbReference>
<dbReference type="InterPro" id="IPR013320">
    <property type="entry name" value="ConA-like_dom_sf"/>
</dbReference>
<dbReference type="InParanoid" id="A0A165QGR4"/>
<evidence type="ECO:0000256" key="2">
    <source>
        <dbReference type="ARBA" id="ARBA00022801"/>
    </source>
</evidence>
<dbReference type="PROSITE" id="PS51762">
    <property type="entry name" value="GH16_2"/>
    <property type="match status" value="1"/>
</dbReference>
<dbReference type="Proteomes" id="UP000076761">
    <property type="component" value="Unassembled WGS sequence"/>
</dbReference>
<name>A0A165QGR4_9AGAM</name>
<dbReference type="GO" id="GO:0004553">
    <property type="term" value="F:hydrolase activity, hydrolyzing O-glycosyl compounds"/>
    <property type="evidence" value="ECO:0007669"/>
    <property type="project" value="InterPro"/>
</dbReference>
<organism evidence="6 7">
    <name type="scientific">Neolentinus lepideus HHB14362 ss-1</name>
    <dbReference type="NCBI Taxonomy" id="1314782"/>
    <lineage>
        <taxon>Eukaryota</taxon>
        <taxon>Fungi</taxon>
        <taxon>Dikarya</taxon>
        <taxon>Basidiomycota</taxon>
        <taxon>Agaricomycotina</taxon>
        <taxon>Agaricomycetes</taxon>
        <taxon>Gloeophyllales</taxon>
        <taxon>Gloeophyllaceae</taxon>
        <taxon>Neolentinus</taxon>
    </lineage>
</organism>
<keyword evidence="2 6" id="KW-0378">Hydrolase</keyword>
<dbReference type="OrthoDB" id="192832at2759"/>
<evidence type="ECO:0000313" key="6">
    <source>
        <dbReference type="EMBL" id="KZT22411.1"/>
    </source>
</evidence>
<sequence length="320" mass="35501">MLLSLSLLSFALTLVRAGAPIGLYQLSDYHVGYEFYNTFEFQTIADPTHGRVNYVNESYAISQNLTYASWDTFIMRADPTTLLSVSDPGRDSVRIQSYKSYTTHVVIFDIRHMPQGCATWPAAWETGSNWPYDGEVDIIEGVNDVSPNSMTLHTAPGCTMPTGNRTESGIIVTTDCNAFDNYNAGCGVSAPTTNSYGPTFNANGGGWYAMERTNSYIKVWFWARNDRTVPSDVRFAIPSPIINTNLWGTPTAYFPNNTDCDLASHFNENKIIINLTLCGDWAGSMFNQDGCPGDCVTYVNENPAAFINAYWDLASVRVYE</sequence>
<dbReference type="PANTHER" id="PTHR10963:SF24">
    <property type="entry name" value="GLYCOSIDASE C21B10.07-RELATED"/>
    <property type="match status" value="1"/>
</dbReference>